<reference evidence="1" key="1">
    <citation type="submission" date="2019-03" db="EMBL/GenBank/DDBJ databases">
        <title>Single cell metagenomics reveals metabolic interactions within the superorganism composed of flagellate Streblomastix strix and complex community of Bacteroidetes bacteria on its surface.</title>
        <authorList>
            <person name="Treitli S.C."/>
            <person name="Kolisko M."/>
            <person name="Husnik F."/>
            <person name="Keeling P."/>
            <person name="Hampl V."/>
        </authorList>
    </citation>
    <scope>NUCLEOTIDE SEQUENCE</scope>
    <source>
        <strain evidence="1">STM</strain>
    </source>
</reference>
<dbReference type="Pfam" id="PF01136">
    <property type="entry name" value="Peptidase_U32"/>
    <property type="match status" value="1"/>
</dbReference>
<proteinExistence type="predicted"/>
<comment type="caution">
    <text evidence="1">The sequence shown here is derived from an EMBL/GenBank/DDBJ whole genome shotgun (WGS) entry which is preliminary data.</text>
</comment>
<sequence>AVYIGAPKFGARAAAGNSLEDITALIAYAHLYHVRVYITLNTLINDNELNEVEEMIWKLYRVKADALIIQDPGITRLNLPPIPLHASTQADNRTVGKVIFWAQAGFCQVVLARELSLTEMEEIHKACPSVTLEVFVHGALCTSYSGQCYAGQAYSGRSANRGECPQFCRLPFHLIDAEGKTMIENKHLLSLKDLNLSDELEKLLNAGISSFKIEGRLKDISYVKNITAFYRQKLDAIFMRHPEYHRSSSGACKFFFTPQPDKSFNRGFTTYFLYKRSKDIYSFDTPKSLGEKM</sequence>
<name>A0A5J4PJ33_9ZZZZ</name>
<gene>
    <name evidence="1" type="ORF">EZS27_039549</name>
</gene>
<accession>A0A5J4PJ33</accession>
<dbReference type="InterPro" id="IPR051454">
    <property type="entry name" value="RNA/ubiquinone_mod_enzymes"/>
</dbReference>
<keyword evidence="1" id="KW-0378">Hydrolase</keyword>
<feature type="non-terminal residue" evidence="1">
    <location>
        <position position="293"/>
    </location>
</feature>
<organism evidence="1">
    <name type="scientific">termite gut metagenome</name>
    <dbReference type="NCBI Taxonomy" id="433724"/>
    <lineage>
        <taxon>unclassified sequences</taxon>
        <taxon>metagenomes</taxon>
        <taxon>organismal metagenomes</taxon>
    </lineage>
</organism>
<dbReference type="InterPro" id="IPR001539">
    <property type="entry name" value="Peptidase_U32"/>
</dbReference>
<dbReference type="GO" id="GO:0006508">
    <property type="term" value="P:proteolysis"/>
    <property type="evidence" value="ECO:0007669"/>
    <property type="project" value="UniProtKB-KW"/>
</dbReference>
<keyword evidence="1" id="KW-0645">Protease</keyword>
<dbReference type="PANTHER" id="PTHR30217">
    <property type="entry name" value="PEPTIDASE U32 FAMILY"/>
    <property type="match status" value="1"/>
</dbReference>
<protein>
    <submittedName>
        <fullName evidence="1">Putative protease YdcP</fullName>
        <ecNumber evidence="1">3.4.-.-</ecNumber>
    </submittedName>
</protein>
<dbReference type="PANTHER" id="PTHR30217:SF10">
    <property type="entry name" value="23S RRNA 5-HYDROXYCYTIDINE C2501 SYNTHASE"/>
    <property type="match status" value="1"/>
</dbReference>
<evidence type="ECO:0000313" key="1">
    <source>
        <dbReference type="EMBL" id="KAA6308860.1"/>
    </source>
</evidence>
<feature type="non-terminal residue" evidence="1">
    <location>
        <position position="1"/>
    </location>
</feature>
<dbReference type="AlphaFoldDB" id="A0A5J4PJ33"/>
<dbReference type="GO" id="GO:0008233">
    <property type="term" value="F:peptidase activity"/>
    <property type="evidence" value="ECO:0007669"/>
    <property type="project" value="UniProtKB-KW"/>
</dbReference>
<dbReference type="EC" id="3.4.-.-" evidence="1"/>
<dbReference type="EMBL" id="SNRY01008262">
    <property type="protein sequence ID" value="KAA6308860.1"/>
    <property type="molecule type" value="Genomic_DNA"/>
</dbReference>